<dbReference type="AlphaFoldDB" id="A0A7W4YZD6"/>
<protein>
    <recommendedName>
        <fullName evidence="2">DUF7144 domain-containing protein</fullName>
    </recommendedName>
</protein>
<keyword evidence="1" id="KW-0472">Membrane</keyword>
<evidence type="ECO:0000313" key="3">
    <source>
        <dbReference type="EMBL" id="MBB3040608.1"/>
    </source>
</evidence>
<feature type="transmembrane region" description="Helical" evidence="1">
    <location>
        <begin position="92"/>
        <end position="108"/>
    </location>
</feature>
<keyword evidence="1" id="KW-0812">Transmembrane</keyword>
<dbReference type="InterPro" id="IPR055568">
    <property type="entry name" value="DUF7144"/>
</dbReference>
<reference evidence="3 4" key="1">
    <citation type="submission" date="2020-08" db="EMBL/GenBank/DDBJ databases">
        <title>Sequencing the genomes of 1000 actinobacteria strains.</title>
        <authorList>
            <person name="Klenk H.-P."/>
        </authorList>
    </citation>
    <scope>NUCLEOTIDE SEQUENCE [LARGE SCALE GENOMIC DNA]</scope>
    <source>
        <strain evidence="3 4">DSM 105498</strain>
    </source>
</reference>
<feature type="transmembrane region" description="Helical" evidence="1">
    <location>
        <begin position="65"/>
        <end position="85"/>
    </location>
</feature>
<feature type="transmembrane region" description="Helical" evidence="1">
    <location>
        <begin position="20"/>
        <end position="45"/>
    </location>
</feature>
<organism evidence="3 4">
    <name type="scientific">Nocardioides soli</name>
    <dbReference type="NCBI Taxonomy" id="1036020"/>
    <lineage>
        <taxon>Bacteria</taxon>
        <taxon>Bacillati</taxon>
        <taxon>Actinomycetota</taxon>
        <taxon>Actinomycetes</taxon>
        <taxon>Propionibacteriales</taxon>
        <taxon>Nocardioidaceae</taxon>
        <taxon>Nocardioides</taxon>
    </lineage>
</organism>
<dbReference type="EMBL" id="JACHWR010000001">
    <property type="protein sequence ID" value="MBB3040608.1"/>
    <property type="molecule type" value="Genomic_DNA"/>
</dbReference>
<dbReference type="Pfam" id="PF23636">
    <property type="entry name" value="DUF7144"/>
    <property type="match status" value="1"/>
</dbReference>
<evidence type="ECO:0000256" key="1">
    <source>
        <dbReference type="SAM" id="Phobius"/>
    </source>
</evidence>
<dbReference type="RefSeq" id="WP_183590616.1">
    <property type="nucleotide sequence ID" value="NZ_JACHWR010000001.1"/>
</dbReference>
<name>A0A7W4YZD6_9ACTN</name>
<sequence length="139" mass="14918">MRTESARDIDYSTRGLFADLGATFGGVLLLLSSGMGLLQGLSAVANDDLYAAGSDYLYKLDMTTWGTVHIVLAVIGAVVAVGILMGKSWARVLGMIIAGLSALTNFAFLPHYPLWSIVIIAFDGFVIWALSVQLRGYDR</sequence>
<accession>A0A7W4YZD6</accession>
<proteinExistence type="predicted"/>
<dbReference type="Proteomes" id="UP000589626">
    <property type="component" value="Unassembled WGS sequence"/>
</dbReference>
<keyword evidence="4" id="KW-1185">Reference proteome</keyword>
<comment type="caution">
    <text evidence="3">The sequence shown here is derived from an EMBL/GenBank/DDBJ whole genome shotgun (WGS) entry which is preliminary data.</text>
</comment>
<feature type="domain" description="DUF7144" evidence="2">
    <location>
        <begin position="22"/>
        <end position="133"/>
    </location>
</feature>
<evidence type="ECO:0000313" key="4">
    <source>
        <dbReference type="Proteomes" id="UP000589626"/>
    </source>
</evidence>
<feature type="transmembrane region" description="Helical" evidence="1">
    <location>
        <begin position="114"/>
        <end position="134"/>
    </location>
</feature>
<evidence type="ECO:0000259" key="2">
    <source>
        <dbReference type="Pfam" id="PF23636"/>
    </source>
</evidence>
<keyword evidence="1" id="KW-1133">Transmembrane helix</keyword>
<gene>
    <name evidence="3" type="ORF">FHU40_000409</name>
</gene>